<dbReference type="eggNOG" id="COG0664">
    <property type="taxonomic scope" value="Bacteria"/>
</dbReference>
<dbReference type="CDD" id="cd00038">
    <property type="entry name" value="CAP_ED"/>
    <property type="match status" value="1"/>
</dbReference>
<keyword evidence="2" id="KW-0238">DNA-binding</keyword>
<dbReference type="HOGENOM" id="CLU_077340_0_0_5"/>
<dbReference type="InterPro" id="IPR012318">
    <property type="entry name" value="HTH_CRP"/>
</dbReference>
<protein>
    <submittedName>
        <fullName evidence="5">Cyclic nucleotide-binding protein</fullName>
    </submittedName>
</protein>
<dbReference type="GO" id="GO:0003677">
    <property type="term" value="F:DNA binding"/>
    <property type="evidence" value="ECO:0007669"/>
    <property type="project" value="UniProtKB-KW"/>
</dbReference>
<dbReference type="KEGG" id="mno:Mnod_3012"/>
<feature type="domain" description="HTH crp-type" evidence="4">
    <location>
        <begin position="144"/>
        <end position="210"/>
    </location>
</feature>
<dbReference type="InterPro" id="IPR036388">
    <property type="entry name" value="WH-like_DNA-bd_sf"/>
</dbReference>
<dbReference type="PANTHER" id="PTHR24567:SF74">
    <property type="entry name" value="HTH-TYPE TRANSCRIPTIONAL REGULATOR ARCR"/>
    <property type="match status" value="1"/>
</dbReference>
<dbReference type="SUPFAM" id="SSF46785">
    <property type="entry name" value="Winged helix' DNA-binding domain"/>
    <property type="match status" value="1"/>
</dbReference>
<dbReference type="Gene3D" id="1.10.10.10">
    <property type="entry name" value="Winged helix-like DNA-binding domain superfamily/Winged helix DNA-binding domain"/>
    <property type="match status" value="1"/>
</dbReference>
<keyword evidence="1" id="KW-0805">Transcription regulation</keyword>
<dbReference type="SUPFAM" id="SSF51206">
    <property type="entry name" value="cAMP-binding domain-like"/>
    <property type="match status" value="1"/>
</dbReference>
<keyword evidence="3" id="KW-0804">Transcription</keyword>
<dbReference type="InterPro" id="IPR014710">
    <property type="entry name" value="RmlC-like_jellyroll"/>
</dbReference>
<dbReference type="EMBL" id="CP001349">
    <property type="protein sequence ID" value="ACL57955.1"/>
    <property type="molecule type" value="Genomic_DNA"/>
</dbReference>
<accession>B8II86</accession>
<dbReference type="GO" id="GO:0005829">
    <property type="term" value="C:cytosol"/>
    <property type="evidence" value="ECO:0007669"/>
    <property type="project" value="TreeGrafter"/>
</dbReference>
<dbReference type="InterPro" id="IPR000595">
    <property type="entry name" value="cNMP-bd_dom"/>
</dbReference>
<dbReference type="SMART" id="SM00100">
    <property type="entry name" value="cNMP"/>
    <property type="match status" value="1"/>
</dbReference>
<evidence type="ECO:0000256" key="1">
    <source>
        <dbReference type="ARBA" id="ARBA00023015"/>
    </source>
</evidence>
<name>B8II86_METNO</name>
<sequence>MTMPDTRNRLLRALPPSELEQLWPRFDRVEVRKREVLVRRGAPLVFAYFPEGGLSSNLATTSDGRRIEVGCFGFEGMVSIAAALGSDRAPHEIMVQVGGPWLRISVENLQRAIQISPTLRVLLMRYAHIFTLTLSHTALANGSYSVEERLARWILMCHDRLQGDDLPLTHEFLSLMLGVQRTTVTLAIQALEGQRMIRAKRGLITVLDREQLCRLAGDSYGVAEAEYERLIGPFRDKAPQHE</sequence>
<dbReference type="RefSeq" id="WP_015929627.1">
    <property type="nucleotide sequence ID" value="NC_011894.1"/>
</dbReference>
<dbReference type="Pfam" id="PF13545">
    <property type="entry name" value="HTH_Crp_2"/>
    <property type="match status" value="1"/>
</dbReference>
<dbReference type="InterPro" id="IPR018490">
    <property type="entry name" value="cNMP-bd_dom_sf"/>
</dbReference>
<keyword evidence="6" id="KW-1185">Reference proteome</keyword>
<proteinExistence type="predicted"/>
<gene>
    <name evidence="5" type="ordered locus">Mnod_3012</name>
</gene>
<dbReference type="PROSITE" id="PS51063">
    <property type="entry name" value="HTH_CRP_2"/>
    <property type="match status" value="1"/>
</dbReference>
<evidence type="ECO:0000256" key="2">
    <source>
        <dbReference type="ARBA" id="ARBA00023125"/>
    </source>
</evidence>
<evidence type="ECO:0000313" key="6">
    <source>
        <dbReference type="Proteomes" id="UP000008207"/>
    </source>
</evidence>
<dbReference type="Proteomes" id="UP000008207">
    <property type="component" value="Chromosome"/>
</dbReference>
<dbReference type="AlphaFoldDB" id="B8II86"/>
<dbReference type="PANTHER" id="PTHR24567">
    <property type="entry name" value="CRP FAMILY TRANSCRIPTIONAL REGULATORY PROTEIN"/>
    <property type="match status" value="1"/>
</dbReference>
<organism evidence="5 6">
    <name type="scientific">Methylobacterium nodulans (strain LMG 21967 / CNCM I-2342 / ORS 2060)</name>
    <dbReference type="NCBI Taxonomy" id="460265"/>
    <lineage>
        <taxon>Bacteria</taxon>
        <taxon>Pseudomonadati</taxon>
        <taxon>Pseudomonadota</taxon>
        <taxon>Alphaproteobacteria</taxon>
        <taxon>Hyphomicrobiales</taxon>
        <taxon>Methylobacteriaceae</taxon>
        <taxon>Methylobacterium</taxon>
    </lineage>
</organism>
<dbReference type="Gene3D" id="2.60.120.10">
    <property type="entry name" value="Jelly Rolls"/>
    <property type="match status" value="1"/>
</dbReference>
<dbReference type="InterPro" id="IPR050397">
    <property type="entry name" value="Env_Response_Regulators"/>
</dbReference>
<reference evidence="5 6" key="1">
    <citation type="submission" date="2009-01" db="EMBL/GenBank/DDBJ databases">
        <title>Complete sequence of chromosome of Methylobacterium nodulans ORS 2060.</title>
        <authorList>
            <consortium name="US DOE Joint Genome Institute"/>
            <person name="Lucas S."/>
            <person name="Copeland A."/>
            <person name="Lapidus A."/>
            <person name="Glavina del Rio T."/>
            <person name="Dalin E."/>
            <person name="Tice H."/>
            <person name="Bruce D."/>
            <person name="Goodwin L."/>
            <person name="Pitluck S."/>
            <person name="Sims D."/>
            <person name="Brettin T."/>
            <person name="Detter J.C."/>
            <person name="Han C."/>
            <person name="Larimer F."/>
            <person name="Land M."/>
            <person name="Hauser L."/>
            <person name="Kyrpides N."/>
            <person name="Ivanova N."/>
            <person name="Marx C.J."/>
            <person name="Richardson P."/>
        </authorList>
    </citation>
    <scope>NUCLEOTIDE SEQUENCE [LARGE SCALE GENOMIC DNA]</scope>
    <source>
        <strain evidence="6">LMG 21967 / CNCM I-2342 / ORS 2060</strain>
    </source>
</reference>
<dbReference type="STRING" id="460265.Mnod_3012"/>
<dbReference type="GO" id="GO:0003700">
    <property type="term" value="F:DNA-binding transcription factor activity"/>
    <property type="evidence" value="ECO:0007669"/>
    <property type="project" value="TreeGrafter"/>
</dbReference>
<evidence type="ECO:0000313" key="5">
    <source>
        <dbReference type="EMBL" id="ACL57955.1"/>
    </source>
</evidence>
<dbReference type="InterPro" id="IPR036390">
    <property type="entry name" value="WH_DNA-bd_sf"/>
</dbReference>
<evidence type="ECO:0000259" key="4">
    <source>
        <dbReference type="PROSITE" id="PS51063"/>
    </source>
</evidence>
<evidence type="ECO:0000256" key="3">
    <source>
        <dbReference type="ARBA" id="ARBA00023163"/>
    </source>
</evidence>